<evidence type="ECO:0000256" key="4">
    <source>
        <dbReference type="ARBA" id="ARBA00022777"/>
    </source>
</evidence>
<evidence type="ECO:0000256" key="5">
    <source>
        <dbReference type="ARBA" id="ARBA00022840"/>
    </source>
</evidence>
<dbReference type="EMBL" id="QICQ01000021">
    <property type="protein sequence ID" value="PXV79744.1"/>
    <property type="molecule type" value="Genomic_DNA"/>
</dbReference>
<dbReference type="RefSeq" id="WP_011634156.1">
    <property type="nucleotide sequence ID" value="NZ_FNNM01000016.1"/>
</dbReference>
<keyword evidence="5" id="KW-0067">ATP-binding</keyword>
<keyword evidence="8" id="KW-1185">Reference proteome</keyword>
<protein>
    <submittedName>
        <fullName evidence="7">Fructokinase</fullName>
    </submittedName>
</protein>
<keyword evidence="2" id="KW-0808">Transferase</keyword>
<proteinExistence type="inferred from homology"/>
<evidence type="ECO:0000313" key="8">
    <source>
        <dbReference type="Proteomes" id="UP000247780"/>
    </source>
</evidence>
<accession>A0ABX5M5K2</accession>
<comment type="caution">
    <text evidence="7">The sequence shown here is derived from an EMBL/GenBank/DDBJ whole genome shotgun (WGS) entry which is preliminary data.</text>
</comment>
<evidence type="ECO:0000256" key="3">
    <source>
        <dbReference type="ARBA" id="ARBA00022741"/>
    </source>
</evidence>
<dbReference type="CDD" id="cd01167">
    <property type="entry name" value="bac_FRK"/>
    <property type="match status" value="1"/>
</dbReference>
<dbReference type="InterPro" id="IPR011611">
    <property type="entry name" value="PfkB_dom"/>
</dbReference>
<evidence type="ECO:0000313" key="7">
    <source>
        <dbReference type="EMBL" id="PXV79744.1"/>
    </source>
</evidence>
<dbReference type="PANTHER" id="PTHR43085:SF1">
    <property type="entry name" value="PSEUDOURIDINE KINASE-RELATED"/>
    <property type="match status" value="1"/>
</dbReference>
<dbReference type="Pfam" id="PF00294">
    <property type="entry name" value="PfkB"/>
    <property type="match status" value="1"/>
</dbReference>
<dbReference type="InterPro" id="IPR029056">
    <property type="entry name" value="Ribokinase-like"/>
</dbReference>
<keyword evidence="4" id="KW-0418">Kinase</keyword>
<evidence type="ECO:0000256" key="1">
    <source>
        <dbReference type="ARBA" id="ARBA00010688"/>
    </source>
</evidence>
<keyword evidence="3" id="KW-0547">Nucleotide-binding</keyword>
<comment type="similarity">
    <text evidence="1">Belongs to the carbohydrate kinase PfkB family.</text>
</comment>
<dbReference type="Proteomes" id="UP000247780">
    <property type="component" value="Unassembled WGS sequence"/>
</dbReference>
<dbReference type="Gene3D" id="3.40.1190.20">
    <property type="match status" value="1"/>
</dbReference>
<sequence>MPADHCDISIKNVILFGEVLADIFPDGPVMGGAPFNVGYHLQAFGLHPVLVTRTGNDPLRQKLIKLMNNAGMSTIGVQCDSHYPTGQVQVKPGENGHEFKILADQAYDFIDPHVAGDTASTAKPELVYFGTLAQRNPVSGVALEEVLRRTPQASRLLDINLREPWYRPETIQYSLTQADHVKVNEDELAELSGLLAFQASDARDTALRLIENFQLKTLLVTRGANGAWLLDQANNYTEILGIANVPIVDTVGAGDGFCAVFILGLLFDWPNVLTLERANRFAAALCGIRGATPESAGFYDVFLKNWNLL</sequence>
<dbReference type="PANTHER" id="PTHR43085">
    <property type="entry name" value="HEXOKINASE FAMILY MEMBER"/>
    <property type="match status" value="1"/>
</dbReference>
<evidence type="ECO:0000259" key="6">
    <source>
        <dbReference type="Pfam" id="PF00294"/>
    </source>
</evidence>
<name>A0ABX5M5K2_9PROT</name>
<gene>
    <name evidence="7" type="ORF">C8R14_1217</name>
</gene>
<evidence type="ECO:0000256" key="2">
    <source>
        <dbReference type="ARBA" id="ARBA00022679"/>
    </source>
</evidence>
<feature type="domain" description="Carbohydrate kinase PfkB" evidence="6">
    <location>
        <begin position="30"/>
        <end position="292"/>
    </location>
</feature>
<reference evidence="7 8" key="1">
    <citation type="submission" date="2018-04" db="EMBL/GenBank/DDBJ databases">
        <title>Active sludge and wastewater microbial communities from Klosterneuburg, Austria.</title>
        <authorList>
            <person name="Wagner M."/>
        </authorList>
    </citation>
    <scope>NUCLEOTIDE SEQUENCE [LARGE SCALE GENOMIC DNA]</scope>
    <source>
        <strain evidence="7 8">Nm 57</strain>
    </source>
</reference>
<dbReference type="SUPFAM" id="SSF53613">
    <property type="entry name" value="Ribokinase-like"/>
    <property type="match status" value="1"/>
</dbReference>
<organism evidence="7 8">
    <name type="scientific">Nitrosomonas eutropha</name>
    <dbReference type="NCBI Taxonomy" id="916"/>
    <lineage>
        <taxon>Bacteria</taxon>
        <taxon>Pseudomonadati</taxon>
        <taxon>Pseudomonadota</taxon>
        <taxon>Betaproteobacteria</taxon>
        <taxon>Nitrosomonadales</taxon>
        <taxon>Nitrosomonadaceae</taxon>
        <taxon>Nitrosomonas</taxon>
    </lineage>
</organism>
<dbReference type="InterPro" id="IPR050306">
    <property type="entry name" value="PfkB_Carbo_kinase"/>
</dbReference>